<name>A0AAF3FD47_9BILA</name>
<accession>A0AAF3FD47</accession>
<proteinExistence type="predicted"/>
<feature type="compositionally biased region" description="Basic and acidic residues" evidence="1">
    <location>
        <begin position="115"/>
        <end position="135"/>
    </location>
</feature>
<dbReference type="AlphaFoldDB" id="A0AAF3FD47"/>
<dbReference type="PANTHER" id="PTHR13464">
    <property type="entry name" value="TRANSCRIPTIONAL REGULATOR PROTEIN HCNGP"/>
    <property type="match status" value="1"/>
</dbReference>
<evidence type="ECO:0000313" key="2">
    <source>
        <dbReference type="Proteomes" id="UP000887575"/>
    </source>
</evidence>
<feature type="compositionally biased region" description="Acidic residues" evidence="1">
    <location>
        <begin position="12"/>
        <end position="22"/>
    </location>
</feature>
<dbReference type="GO" id="GO:0006355">
    <property type="term" value="P:regulation of DNA-templated transcription"/>
    <property type="evidence" value="ECO:0007669"/>
    <property type="project" value="InterPro"/>
</dbReference>
<feature type="region of interest" description="Disordered" evidence="1">
    <location>
        <begin position="1"/>
        <end position="94"/>
    </location>
</feature>
<feature type="compositionally biased region" description="Basic and acidic residues" evidence="1">
    <location>
        <begin position="155"/>
        <end position="167"/>
    </location>
</feature>
<dbReference type="Proteomes" id="UP000887575">
    <property type="component" value="Unassembled WGS sequence"/>
</dbReference>
<evidence type="ECO:0000256" key="1">
    <source>
        <dbReference type="SAM" id="MobiDB-lite"/>
    </source>
</evidence>
<keyword evidence="2" id="KW-1185">Reference proteome</keyword>
<organism evidence="2 3">
    <name type="scientific">Mesorhabditis belari</name>
    <dbReference type="NCBI Taxonomy" id="2138241"/>
    <lineage>
        <taxon>Eukaryota</taxon>
        <taxon>Metazoa</taxon>
        <taxon>Ecdysozoa</taxon>
        <taxon>Nematoda</taxon>
        <taxon>Chromadorea</taxon>
        <taxon>Rhabditida</taxon>
        <taxon>Rhabditina</taxon>
        <taxon>Rhabditomorpha</taxon>
        <taxon>Rhabditoidea</taxon>
        <taxon>Rhabditidae</taxon>
        <taxon>Mesorhabditinae</taxon>
        <taxon>Mesorhabditis</taxon>
    </lineage>
</organism>
<evidence type="ECO:0000313" key="3">
    <source>
        <dbReference type="WBParaSite" id="MBELARI_LOCUS4797"/>
    </source>
</evidence>
<feature type="compositionally biased region" description="Low complexity" evidence="1">
    <location>
        <begin position="137"/>
        <end position="152"/>
    </location>
</feature>
<protein>
    <submittedName>
        <fullName evidence="3">SAP30-binding protein</fullName>
    </submittedName>
</protein>
<dbReference type="InterPro" id="IPR012479">
    <property type="entry name" value="SAP30BP"/>
</dbReference>
<feature type="region of interest" description="Disordered" evidence="1">
    <location>
        <begin position="107"/>
        <end position="240"/>
    </location>
</feature>
<feature type="compositionally biased region" description="Acidic residues" evidence="1">
    <location>
        <begin position="48"/>
        <end position="61"/>
    </location>
</feature>
<feature type="compositionally biased region" description="Basic and acidic residues" evidence="1">
    <location>
        <begin position="212"/>
        <end position="226"/>
    </location>
</feature>
<dbReference type="PANTHER" id="PTHR13464:SF0">
    <property type="entry name" value="SAP30-BINDING PROTEIN"/>
    <property type="match status" value="1"/>
</dbReference>
<dbReference type="Pfam" id="PF07818">
    <property type="entry name" value="HCNGP"/>
    <property type="match status" value="1"/>
</dbReference>
<dbReference type="GO" id="GO:0005634">
    <property type="term" value="C:nucleus"/>
    <property type="evidence" value="ECO:0007669"/>
    <property type="project" value="TreeGrafter"/>
</dbReference>
<dbReference type="WBParaSite" id="MBELARI_LOCUS4797">
    <property type="protein sequence ID" value="MBELARI_LOCUS4797"/>
    <property type="gene ID" value="MBELARI_LOCUS4797"/>
</dbReference>
<reference evidence="3" key="1">
    <citation type="submission" date="2024-02" db="UniProtKB">
        <authorList>
            <consortium name="WormBaseParasite"/>
        </authorList>
    </citation>
    <scope>IDENTIFICATION</scope>
</reference>
<sequence>MSLPSLVAYGGDDSDSNEEMDTGDQRTQSNVDESPMDVSKNVRKESELWDDGTFDNADDSDEERRSSNKSASPLEPPPPPGHNNRRNTPPSVFATNFHKVESVVSLVGYSGEEDTFTKYDNEHREDSRMKPRDDPESSGSSSRSGMEMRQSSPKVESHERENKEPRPPARLSYDDEETIDQIIREGQEAINEGHMFADDRSPGSPSPMPGQIDDKEYVEGPEKEDGPCELPSDAEDDPDPKVMEKFARCFEQKANGFDFNGLLQSDRKFTNPSGYVNIKKRFNIDETGTNFSKSLFDPNMFPEDCFYDKLGDVQAKMMEAWQKRPK</sequence>